<dbReference type="GO" id="GO:0035091">
    <property type="term" value="F:phosphatidylinositol binding"/>
    <property type="evidence" value="ECO:0007669"/>
    <property type="project" value="TreeGrafter"/>
</dbReference>
<dbReference type="InterPro" id="IPR038727">
    <property type="entry name" value="NadR/Ttd14_AAA_dom"/>
</dbReference>
<sequence>MTARIVITGAPGSGKTAFIDRLKDEAALGDFLFFDELARRLLTQRPELRHRWAEFHREIYQSQVGREEQAAGRPFISDRGTVDAFAFHPETLAAVGTTLEREYARYSAVIHLGTTARLGEGFYATDDIRRESPQDALAIEQALRRAWGSHPRYRFVDACESWEHKFAAGRAALTEVMGAPPETPAAR</sequence>
<dbReference type="EMBL" id="PQAP01000146">
    <property type="protein sequence ID" value="PWB70383.1"/>
    <property type="molecule type" value="Genomic_DNA"/>
</dbReference>
<dbReference type="Pfam" id="PF13521">
    <property type="entry name" value="AAA_28"/>
    <property type="match status" value="1"/>
</dbReference>
<proteinExistence type="predicted"/>
<organism evidence="2 3">
    <name type="scientific">candidate division GN15 bacterium</name>
    <dbReference type="NCBI Taxonomy" id="2072418"/>
    <lineage>
        <taxon>Bacteria</taxon>
        <taxon>candidate division GN15</taxon>
    </lineage>
</organism>
<feature type="domain" description="NadR/Ttd14 AAA" evidence="1">
    <location>
        <begin position="4"/>
        <end position="163"/>
    </location>
</feature>
<dbReference type="InterPro" id="IPR027417">
    <property type="entry name" value="P-loop_NTPase"/>
</dbReference>
<accession>A0A855X4V9</accession>
<evidence type="ECO:0000259" key="1">
    <source>
        <dbReference type="Pfam" id="PF13521"/>
    </source>
</evidence>
<evidence type="ECO:0000313" key="2">
    <source>
        <dbReference type="EMBL" id="PWB70383.1"/>
    </source>
</evidence>
<protein>
    <recommendedName>
        <fullName evidence="1">NadR/Ttd14 AAA domain-containing protein</fullName>
    </recommendedName>
</protein>
<reference evidence="2 3" key="1">
    <citation type="journal article" date="2018" name="ISME J.">
        <title>A methanotrophic archaeon couples anaerobic oxidation of methane to Fe(III) reduction.</title>
        <authorList>
            <person name="Cai C."/>
            <person name="Leu A.O."/>
            <person name="Xie G.J."/>
            <person name="Guo J."/>
            <person name="Feng Y."/>
            <person name="Zhao J.X."/>
            <person name="Tyson G.W."/>
            <person name="Yuan Z."/>
            <person name="Hu S."/>
        </authorList>
    </citation>
    <scope>NUCLEOTIDE SEQUENCE [LARGE SCALE GENOMIC DNA]</scope>
    <source>
        <strain evidence="2">FeB_12</strain>
    </source>
</reference>
<dbReference type="SUPFAM" id="SSF52540">
    <property type="entry name" value="P-loop containing nucleoside triphosphate hydrolases"/>
    <property type="match status" value="1"/>
</dbReference>
<dbReference type="Proteomes" id="UP000250918">
    <property type="component" value="Unassembled WGS sequence"/>
</dbReference>
<gene>
    <name evidence="2" type="ORF">C3F09_09115</name>
</gene>
<dbReference type="PANTHER" id="PTHR34932:SF1">
    <property type="entry name" value="TRPL TRANSLOCATION DEFECT PROTEIN 14"/>
    <property type="match status" value="1"/>
</dbReference>
<dbReference type="PANTHER" id="PTHR34932">
    <property type="entry name" value="TRPL TRANSLOCATION DEFECT PROTEIN 14"/>
    <property type="match status" value="1"/>
</dbReference>
<dbReference type="Gene3D" id="3.40.50.300">
    <property type="entry name" value="P-loop containing nucleotide triphosphate hydrolases"/>
    <property type="match status" value="1"/>
</dbReference>
<dbReference type="AlphaFoldDB" id="A0A855X4V9"/>
<comment type="caution">
    <text evidence="2">The sequence shown here is derived from an EMBL/GenBank/DDBJ whole genome shotgun (WGS) entry which is preliminary data.</text>
</comment>
<dbReference type="GO" id="GO:0070300">
    <property type="term" value="F:phosphatidic acid binding"/>
    <property type="evidence" value="ECO:0007669"/>
    <property type="project" value="TreeGrafter"/>
</dbReference>
<name>A0A855X4V9_9BACT</name>
<dbReference type="GO" id="GO:0005525">
    <property type="term" value="F:GTP binding"/>
    <property type="evidence" value="ECO:0007669"/>
    <property type="project" value="TreeGrafter"/>
</dbReference>
<dbReference type="InterPro" id="IPR053227">
    <property type="entry name" value="TRPL-trafficking_regulator"/>
</dbReference>
<evidence type="ECO:0000313" key="3">
    <source>
        <dbReference type="Proteomes" id="UP000250918"/>
    </source>
</evidence>